<proteinExistence type="predicted"/>
<protein>
    <submittedName>
        <fullName evidence="1">Uncharacterized protein</fullName>
    </submittedName>
</protein>
<comment type="caution">
    <text evidence="1">The sequence shown here is derived from an EMBL/GenBank/DDBJ whole genome shotgun (WGS) entry which is preliminary data.</text>
</comment>
<name>A0AAD5X7W4_9FUNG</name>
<keyword evidence="2" id="KW-1185">Reference proteome</keyword>
<dbReference type="EMBL" id="JADGJH010002681">
    <property type="protein sequence ID" value="KAJ3095651.1"/>
    <property type="molecule type" value="Genomic_DNA"/>
</dbReference>
<accession>A0AAD5X7W4</accession>
<organism evidence="1 2">
    <name type="scientific">Physocladia obscura</name>
    <dbReference type="NCBI Taxonomy" id="109957"/>
    <lineage>
        <taxon>Eukaryota</taxon>
        <taxon>Fungi</taxon>
        <taxon>Fungi incertae sedis</taxon>
        <taxon>Chytridiomycota</taxon>
        <taxon>Chytridiomycota incertae sedis</taxon>
        <taxon>Chytridiomycetes</taxon>
        <taxon>Chytridiales</taxon>
        <taxon>Chytriomycetaceae</taxon>
        <taxon>Physocladia</taxon>
    </lineage>
</organism>
<evidence type="ECO:0000313" key="2">
    <source>
        <dbReference type="Proteomes" id="UP001211907"/>
    </source>
</evidence>
<reference evidence="1" key="1">
    <citation type="submission" date="2020-05" db="EMBL/GenBank/DDBJ databases">
        <title>Phylogenomic resolution of chytrid fungi.</title>
        <authorList>
            <person name="Stajich J.E."/>
            <person name="Amses K."/>
            <person name="Simmons R."/>
            <person name="Seto K."/>
            <person name="Myers J."/>
            <person name="Bonds A."/>
            <person name="Quandt C.A."/>
            <person name="Barry K."/>
            <person name="Liu P."/>
            <person name="Grigoriev I."/>
            <person name="Longcore J.E."/>
            <person name="James T.Y."/>
        </authorList>
    </citation>
    <scope>NUCLEOTIDE SEQUENCE</scope>
    <source>
        <strain evidence="1">JEL0513</strain>
    </source>
</reference>
<gene>
    <name evidence="1" type="ORF">HK100_005765</name>
</gene>
<evidence type="ECO:0000313" key="1">
    <source>
        <dbReference type="EMBL" id="KAJ3095651.1"/>
    </source>
</evidence>
<sequence>MTANQQTSTLKLDDALPTEILSAIYKQIPLQTIRTRMLGLSKRHRALSIARIVGAIRQLHLTLVSDTPAPLFLDLEYKLPTKLLYQRHVHCSLAKTGATLSNSSSDGDLHVTLAFAGTCPMVNITRACAVRRIKFIIYEDYNNGSAATASADSALIWDGPQMGVMIAGADSLQSLIVTDNTTKLHSHDLIALFDEAKVLCANNKYTQISTPAHESDRGIERVRKIGRQLNRAIGVVPDIENFVRLSHPSSTTKNSELNLLVDTEKLDCETKMILKWDAFIFEKDSSEIGVSLLSAVVPIAAILEGFVRYSSGLDDVDTEDGDSEWKSEYDEDDFDDDIDALLYGDDGSDGDSGGYATDY</sequence>
<dbReference type="Proteomes" id="UP001211907">
    <property type="component" value="Unassembled WGS sequence"/>
</dbReference>
<dbReference type="AlphaFoldDB" id="A0AAD5X7W4"/>